<evidence type="ECO:0000256" key="1">
    <source>
        <dbReference type="ARBA" id="ARBA00004651"/>
    </source>
</evidence>
<evidence type="ECO:0000256" key="3">
    <source>
        <dbReference type="ARBA" id="ARBA00022692"/>
    </source>
</evidence>
<keyword evidence="3 6" id="KW-0812">Transmembrane</keyword>
<dbReference type="Proteomes" id="UP000712157">
    <property type="component" value="Unassembled WGS sequence"/>
</dbReference>
<keyword evidence="2" id="KW-1003">Cell membrane</keyword>
<name>A0A949NF56_9FIRM</name>
<feature type="transmembrane region" description="Helical" evidence="6">
    <location>
        <begin position="209"/>
        <end position="229"/>
    </location>
</feature>
<dbReference type="InterPro" id="IPR001851">
    <property type="entry name" value="ABC_transp_permease"/>
</dbReference>
<feature type="transmembrane region" description="Helical" evidence="6">
    <location>
        <begin position="90"/>
        <end position="112"/>
    </location>
</feature>
<dbReference type="GO" id="GO:0005886">
    <property type="term" value="C:plasma membrane"/>
    <property type="evidence" value="ECO:0007669"/>
    <property type="project" value="UniProtKB-SubCell"/>
</dbReference>
<keyword evidence="8" id="KW-1185">Reference proteome</keyword>
<evidence type="ECO:0000313" key="8">
    <source>
        <dbReference type="Proteomes" id="UP000712157"/>
    </source>
</evidence>
<feature type="transmembrane region" description="Helical" evidence="6">
    <location>
        <begin position="41"/>
        <end position="59"/>
    </location>
</feature>
<feature type="transmembrane region" description="Helical" evidence="6">
    <location>
        <begin position="12"/>
        <end position="35"/>
    </location>
</feature>
<reference evidence="7" key="1">
    <citation type="submission" date="2021-06" db="EMBL/GenBank/DDBJ databases">
        <title>Description of novel taxa of the family Lachnospiraceae.</title>
        <authorList>
            <person name="Chaplin A.V."/>
            <person name="Sokolova S.R."/>
            <person name="Pikina A.P."/>
            <person name="Korzhanova M."/>
            <person name="Belova V."/>
            <person name="Korostin D."/>
            <person name="Efimov B.A."/>
        </authorList>
    </citation>
    <scope>NUCLEOTIDE SEQUENCE</scope>
    <source>
        <strain evidence="7">ASD5720</strain>
    </source>
</reference>
<evidence type="ECO:0000313" key="7">
    <source>
        <dbReference type="EMBL" id="MBU9738001.1"/>
    </source>
</evidence>
<evidence type="ECO:0000256" key="6">
    <source>
        <dbReference type="SAM" id="Phobius"/>
    </source>
</evidence>
<dbReference type="PANTHER" id="PTHR32196">
    <property type="entry name" value="ABC TRANSPORTER PERMEASE PROTEIN YPHD-RELATED-RELATED"/>
    <property type="match status" value="1"/>
</dbReference>
<sequence length="316" mass="33232">MNKTKAAIYKEYATVIFLIITVIFFSIFATGFLSMSNVMNVLRQVSIIGICSVGMMLVILTGGIDLSVGSVIGVTGTLVAYLMVKMDMNMYAAVAVGLLAAVLIGAVNGFCVTMLSIPPLITTLATMTGGRGICYIITGGISIYGFPKSFSPLGQGYLWIIPIPVLCMLAVLLLGWCLLTKRPYGTYLYSIGGNAEAARLCGINVNKTLILTYILNGIFAGFAGIVLLSRINTGPAALGDGYEMDVITSVVLGGVSVSGGEGKLKGVVCGVLIMGILSNGLLIMGISEYYQMVVKCCVLLLAVGFDKNVGKLKHRA</sequence>
<evidence type="ECO:0000256" key="4">
    <source>
        <dbReference type="ARBA" id="ARBA00022989"/>
    </source>
</evidence>
<comment type="subcellular location">
    <subcellularLocation>
        <location evidence="1">Cell membrane</location>
        <topology evidence="1">Multi-pass membrane protein</topology>
    </subcellularLocation>
</comment>
<dbReference type="AlphaFoldDB" id="A0A949NF56"/>
<feature type="transmembrane region" description="Helical" evidence="6">
    <location>
        <begin position="157"/>
        <end position="179"/>
    </location>
</feature>
<dbReference type="CDD" id="cd06579">
    <property type="entry name" value="TM_PBP1_transp_AraH_like"/>
    <property type="match status" value="1"/>
</dbReference>
<evidence type="ECO:0000256" key="2">
    <source>
        <dbReference type="ARBA" id="ARBA00022475"/>
    </source>
</evidence>
<gene>
    <name evidence="7" type="ORF">KTH89_15765</name>
</gene>
<dbReference type="RefSeq" id="WP_238722320.1">
    <property type="nucleotide sequence ID" value="NZ_JAHQCW010000028.1"/>
</dbReference>
<feature type="transmembrane region" description="Helical" evidence="6">
    <location>
        <begin position="124"/>
        <end position="145"/>
    </location>
</feature>
<keyword evidence="5 6" id="KW-0472">Membrane</keyword>
<feature type="transmembrane region" description="Helical" evidence="6">
    <location>
        <begin position="266"/>
        <end position="283"/>
    </location>
</feature>
<organism evidence="7 8">
    <name type="scientific">Diplocloster agilis</name>
    <dbReference type="NCBI Taxonomy" id="2850323"/>
    <lineage>
        <taxon>Bacteria</taxon>
        <taxon>Bacillati</taxon>
        <taxon>Bacillota</taxon>
        <taxon>Clostridia</taxon>
        <taxon>Lachnospirales</taxon>
        <taxon>Lachnospiraceae</taxon>
        <taxon>Diplocloster</taxon>
    </lineage>
</organism>
<dbReference type="GO" id="GO:0022857">
    <property type="term" value="F:transmembrane transporter activity"/>
    <property type="evidence" value="ECO:0007669"/>
    <property type="project" value="InterPro"/>
</dbReference>
<comment type="caution">
    <text evidence="7">The sequence shown here is derived from an EMBL/GenBank/DDBJ whole genome shotgun (WGS) entry which is preliminary data.</text>
</comment>
<dbReference type="EMBL" id="JAHQCW010000028">
    <property type="protein sequence ID" value="MBU9738001.1"/>
    <property type="molecule type" value="Genomic_DNA"/>
</dbReference>
<keyword evidence="4 6" id="KW-1133">Transmembrane helix</keyword>
<accession>A0A949NF56</accession>
<protein>
    <submittedName>
        <fullName evidence="7">ABC transporter permease</fullName>
    </submittedName>
</protein>
<feature type="transmembrane region" description="Helical" evidence="6">
    <location>
        <begin position="66"/>
        <end position="84"/>
    </location>
</feature>
<evidence type="ECO:0000256" key="5">
    <source>
        <dbReference type="ARBA" id="ARBA00023136"/>
    </source>
</evidence>
<dbReference type="Pfam" id="PF02653">
    <property type="entry name" value="BPD_transp_2"/>
    <property type="match status" value="1"/>
</dbReference>
<proteinExistence type="predicted"/>